<dbReference type="GO" id="GO:0008881">
    <property type="term" value="F:glutamate racemase activity"/>
    <property type="evidence" value="ECO:0007669"/>
    <property type="project" value="UniProtKB-EC"/>
</dbReference>
<dbReference type="InterPro" id="IPR004391">
    <property type="entry name" value="Glu_race"/>
</dbReference>
<keyword evidence="6" id="KW-0961">Cell wall biogenesis/degradation</keyword>
<reference evidence="7" key="1">
    <citation type="submission" date="2018-06" db="EMBL/GenBank/DDBJ databases">
        <authorList>
            <person name="Zhirakovskaya E."/>
        </authorList>
    </citation>
    <scope>NUCLEOTIDE SEQUENCE</scope>
</reference>
<comment type="catalytic activity">
    <reaction evidence="1">
        <text>L-glutamate = D-glutamate</text>
        <dbReference type="Rhea" id="RHEA:12813"/>
        <dbReference type="ChEBI" id="CHEBI:29985"/>
        <dbReference type="ChEBI" id="CHEBI:29986"/>
        <dbReference type="EC" id="5.1.1.3"/>
    </reaction>
</comment>
<keyword evidence="4" id="KW-0573">Peptidoglycan synthesis</keyword>
<accession>A0A3B0Y7J1</accession>
<dbReference type="AlphaFoldDB" id="A0A3B0Y7J1"/>
<dbReference type="Gene3D" id="3.40.50.1860">
    <property type="match status" value="2"/>
</dbReference>
<evidence type="ECO:0000256" key="1">
    <source>
        <dbReference type="ARBA" id="ARBA00001602"/>
    </source>
</evidence>
<protein>
    <recommendedName>
        <fullName evidence="2">glutamate racemase</fullName>
        <ecNumber evidence="2">5.1.1.3</ecNumber>
    </recommendedName>
</protein>
<dbReference type="PANTHER" id="PTHR21198:SF2">
    <property type="entry name" value="GLUTAMATE RACEMASE"/>
    <property type="match status" value="1"/>
</dbReference>
<dbReference type="GO" id="GO:0008360">
    <property type="term" value="P:regulation of cell shape"/>
    <property type="evidence" value="ECO:0007669"/>
    <property type="project" value="UniProtKB-KW"/>
</dbReference>
<dbReference type="NCBIfam" id="TIGR00067">
    <property type="entry name" value="glut_race"/>
    <property type="match status" value="1"/>
</dbReference>
<dbReference type="SUPFAM" id="SSF53681">
    <property type="entry name" value="Aspartate/glutamate racemase"/>
    <property type="match status" value="2"/>
</dbReference>
<evidence type="ECO:0000256" key="5">
    <source>
        <dbReference type="ARBA" id="ARBA00023235"/>
    </source>
</evidence>
<evidence type="ECO:0000313" key="7">
    <source>
        <dbReference type="EMBL" id="VAW71497.1"/>
    </source>
</evidence>
<dbReference type="PANTHER" id="PTHR21198">
    <property type="entry name" value="GLUTAMATE RACEMASE"/>
    <property type="match status" value="1"/>
</dbReference>
<evidence type="ECO:0000256" key="3">
    <source>
        <dbReference type="ARBA" id="ARBA00022960"/>
    </source>
</evidence>
<dbReference type="HAMAP" id="MF_00258">
    <property type="entry name" value="Glu_racemase"/>
    <property type="match status" value="1"/>
</dbReference>
<gene>
    <name evidence="7" type="ORF">MNBD_GAMMA12-3815</name>
</gene>
<dbReference type="GO" id="GO:0071555">
    <property type="term" value="P:cell wall organization"/>
    <property type="evidence" value="ECO:0007669"/>
    <property type="project" value="UniProtKB-KW"/>
</dbReference>
<dbReference type="PROSITE" id="PS00923">
    <property type="entry name" value="ASP_GLU_RACEMASE_1"/>
    <property type="match status" value="1"/>
</dbReference>
<dbReference type="Pfam" id="PF01177">
    <property type="entry name" value="Asp_Glu_race"/>
    <property type="match status" value="1"/>
</dbReference>
<evidence type="ECO:0000256" key="2">
    <source>
        <dbReference type="ARBA" id="ARBA00013090"/>
    </source>
</evidence>
<organism evidence="7">
    <name type="scientific">hydrothermal vent metagenome</name>
    <dbReference type="NCBI Taxonomy" id="652676"/>
    <lineage>
        <taxon>unclassified sequences</taxon>
        <taxon>metagenomes</taxon>
        <taxon>ecological metagenomes</taxon>
    </lineage>
</organism>
<dbReference type="InterPro" id="IPR015942">
    <property type="entry name" value="Asp/Glu/hydantoin_racemase"/>
</dbReference>
<evidence type="ECO:0000256" key="6">
    <source>
        <dbReference type="ARBA" id="ARBA00023316"/>
    </source>
</evidence>
<dbReference type="GO" id="GO:0009252">
    <property type="term" value="P:peptidoglycan biosynthetic process"/>
    <property type="evidence" value="ECO:0007669"/>
    <property type="project" value="UniProtKB-KW"/>
</dbReference>
<sequence length="263" mass="28889">MKNQAIGIFDSGVGGLSVGRSIRALLPSEDIIYIADSYHAPYGSKSEEFIFNRSSFIVDYLISQNVKIIVVACNTATVNVIYKLRNKYSLPFIGVEPGIKPAVEISKNATIGVLATEQTINSNGFKNLLNHFSGQANIETQACPGLVELVESQQLEGNEIKLLLTKYVEPMLDKGVDTFVMGCTHYAFLTDMLGEIIGSGTTIVNTYKAVANETLRRLTVNGLLRSSNSAGDAKFYSSDIQKNTEILFEKLWGQRVTVKKFVE</sequence>
<dbReference type="InterPro" id="IPR001920">
    <property type="entry name" value="Asp/Glu_race"/>
</dbReference>
<name>A0A3B0Y7J1_9ZZZZ</name>
<proteinExistence type="inferred from homology"/>
<dbReference type="EMBL" id="UOFL01000022">
    <property type="protein sequence ID" value="VAW71497.1"/>
    <property type="molecule type" value="Genomic_DNA"/>
</dbReference>
<dbReference type="EC" id="5.1.1.3" evidence="2"/>
<keyword evidence="3" id="KW-0133">Cell shape</keyword>
<dbReference type="InterPro" id="IPR018187">
    <property type="entry name" value="Asp/Glu_racemase_AS_1"/>
</dbReference>
<dbReference type="FunFam" id="3.40.50.1860:FF:000001">
    <property type="entry name" value="Glutamate racemase"/>
    <property type="match status" value="1"/>
</dbReference>
<evidence type="ECO:0000256" key="4">
    <source>
        <dbReference type="ARBA" id="ARBA00022984"/>
    </source>
</evidence>
<keyword evidence="5 7" id="KW-0413">Isomerase</keyword>